<proteinExistence type="predicted"/>
<evidence type="ECO:0000313" key="1">
    <source>
        <dbReference type="EMBL" id="MEJ7139004.1"/>
    </source>
</evidence>
<dbReference type="EMBL" id="JAWDIE010000018">
    <property type="protein sequence ID" value="MEJ7139004.1"/>
    <property type="molecule type" value="Genomic_DNA"/>
</dbReference>
<reference evidence="1" key="1">
    <citation type="submission" date="2023-10" db="EMBL/GenBank/DDBJ databases">
        <title>Amphibacter perezi, gen. nov., sp. nov. a novel taxa of the family Comamonadaceae, class Betaproteobacteria isolated from the skin microbiota of Pelophylax perezi from different populations.</title>
        <authorList>
            <person name="Costa S."/>
            <person name="Proenca D.N."/>
            <person name="Lopes I."/>
            <person name="Morais P.V."/>
        </authorList>
    </citation>
    <scope>NUCLEOTIDE SEQUENCE</scope>
    <source>
        <strain evidence="1">SL12-8</strain>
    </source>
</reference>
<protein>
    <submittedName>
        <fullName evidence="1">YfcC family protein</fullName>
    </submittedName>
</protein>
<accession>A0ACC6P452</accession>
<sequence>MDTALPTTTPAAAHGHKRLLHPVVVMLWVLGMALALTWWLDAGHFQREGKLVVPGTYQVVAKPESLGQLLAVHLPGKEDNAAVAQPASLLTVVHAVPQGLAKQAELIVMVMFVGGMFGVMRRTGVVDAGLDRLLAVTGGNVRVLVPVLMLVLGLGSTFMGFISEYLVLIPVMVLLAERLGLPPLFGLAVVAVAAKIGYVASVTNPFALAVAQPMAGVPLFSGMGLRIALFVIFMAVGILYVLRLARQVRGAPPERAQDAAARLSWRHSAILLVLLGACVALVVGVKNAHWGNLDLAAFYLLLGALIAALGALAPRDACDAFVDGMKSMMLAALLIGLASSVEIILHGSQVMDTLVHLATSAVSQHAPVWVAQGLMGVQMFLDVFIPSVSGKAQVTMPIIAPIAQLSGVSGQTAVLAFLLGGGLTNMITPTSGMLLAYLAAARVGYGQWLRFVLPLFLILLVMSGLALAFAVTTGY</sequence>
<keyword evidence="2" id="KW-1185">Reference proteome</keyword>
<evidence type="ECO:0000313" key="2">
    <source>
        <dbReference type="Proteomes" id="UP001364695"/>
    </source>
</evidence>
<dbReference type="Proteomes" id="UP001364695">
    <property type="component" value="Unassembled WGS sequence"/>
</dbReference>
<organism evidence="1 2">
    <name type="scientific">Amphibiibacter pelophylacis</name>
    <dbReference type="NCBI Taxonomy" id="1799477"/>
    <lineage>
        <taxon>Bacteria</taxon>
        <taxon>Pseudomonadati</taxon>
        <taxon>Pseudomonadota</taxon>
        <taxon>Betaproteobacteria</taxon>
        <taxon>Burkholderiales</taxon>
        <taxon>Sphaerotilaceae</taxon>
        <taxon>Amphibiibacter</taxon>
    </lineage>
</organism>
<comment type="caution">
    <text evidence="1">The sequence shown here is derived from an EMBL/GenBank/DDBJ whole genome shotgun (WGS) entry which is preliminary data.</text>
</comment>
<gene>
    <name evidence="1" type="ORF">RV045_11275</name>
</gene>
<name>A0ACC6P452_9BURK</name>